<dbReference type="PROSITE" id="PS51186">
    <property type="entry name" value="GNAT"/>
    <property type="match status" value="1"/>
</dbReference>
<dbReference type="Gene3D" id="3.40.630.30">
    <property type="match status" value="1"/>
</dbReference>
<reference evidence="3" key="1">
    <citation type="journal article" date="2019" name="Int. J. Syst. Evol. Microbiol.">
        <title>The Global Catalogue of Microorganisms (GCM) 10K type strain sequencing project: providing services to taxonomists for standard genome sequencing and annotation.</title>
        <authorList>
            <consortium name="The Broad Institute Genomics Platform"/>
            <consortium name="The Broad Institute Genome Sequencing Center for Infectious Disease"/>
            <person name="Wu L."/>
            <person name="Ma J."/>
        </authorList>
    </citation>
    <scope>NUCLEOTIDE SEQUENCE [LARGE SCALE GENOMIC DNA]</scope>
    <source>
        <strain evidence="3">JCM 18127</strain>
    </source>
</reference>
<proteinExistence type="predicted"/>
<evidence type="ECO:0000313" key="2">
    <source>
        <dbReference type="EMBL" id="GAA4675344.1"/>
    </source>
</evidence>
<dbReference type="EMBL" id="BAABIM010000001">
    <property type="protein sequence ID" value="GAA4675344.1"/>
    <property type="molecule type" value="Genomic_DNA"/>
</dbReference>
<dbReference type="InterPro" id="IPR016181">
    <property type="entry name" value="Acyl_CoA_acyltransferase"/>
</dbReference>
<dbReference type="Pfam" id="PF13302">
    <property type="entry name" value="Acetyltransf_3"/>
    <property type="match status" value="1"/>
</dbReference>
<dbReference type="SUPFAM" id="SSF55729">
    <property type="entry name" value="Acyl-CoA N-acyltransferases (Nat)"/>
    <property type="match status" value="1"/>
</dbReference>
<dbReference type="Proteomes" id="UP001500621">
    <property type="component" value="Unassembled WGS sequence"/>
</dbReference>
<protein>
    <submittedName>
        <fullName evidence="2">GNAT family N-acetyltransferase</fullName>
    </submittedName>
</protein>
<comment type="caution">
    <text evidence="2">The sequence shown here is derived from an EMBL/GenBank/DDBJ whole genome shotgun (WGS) entry which is preliminary data.</text>
</comment>
<dbReference type="PANTHER" id="PTHR43792">
    <property type="entry name" value="GNAT FAMILY, PUTATIVE (AFU_ORTHOLOGUE AFUA_3G00765)-RELATED-RELATED"/>
    <property type="match status" value="1"/>
</dbReference>
<gene>
    <name evidence="2" type="ORF">GCM10023226_10620</name>
</gene>
<dbReference type="InterPro" id="IPR051531">
    <property type="entry name" value="N-acetyltransferase"/>
</dbReference>
<name>A0ABP8VY09_9ACTN</name>
<sequence length="167" mass="18452">MLETERLLLRPRRAADARVVHRLWRERDPRVPAHRRIGPDGRPTVAELEAAIGAERSSSLGLLTVELRPTGDVIGYCGLVDSSRGADGEPELAFELLREVWGRGYATEAGLVVLGWARSAGHERLWAGVWDWNLASRRVLAKLGFTETGLEEADPVHGTTLLTSLRL</sequence>
<dbReference type="RefSeq" id="WP_345263370.1">
    <property type="nucleotide sequence ID" value="NZ_BAABIM010000001.1"/>
</dbReference>
<accession>A0ABP8VY09</accession>
<organism evidence="2 3">
    <name type="scientific">Nocardioides nanhaiensis</name>
    <dbReference type="NCBI Taxonomy" id="1476871"/>
    <lineage>
        <taxon>Bacteria</taxon>
        <taxon>Bacillati</taxon>
        <taxon>Actinomycetota</taxon>
        <taxon>Actinomycetes</taxon>
        <taxon>Propionibacteriales</taxon>
        <taxon>Nocardioidaceae</taxon>
        <taxon>Nocardioides</taxon>
    </lineage>
</organism>
<dbReference type="PANTHER" id="PTHR43792:SF1">
    <property type="entry name" value="N-ACETYLTRANSFERASE DOMAIN-CONTAINING PROTEIN"/>
    <property type="match status" value="1"/>
</dbReference>
<evidence type="ECO:0000313" key="3">
    <source>
        <dbReference type="Proteomes" id="UP001500621"/>
    </source>
</evidence>
<feature type="domain" description="N-acetyltransferase" evidence="1">
    <location>
        <begin position="7"/>
        <end position="167"/>
    </location>
</feature>
<evidence type="ECO:0000259" key="1">
    <source>
        <dbReference type="PROSITE" id="PS51186"/>
    </source>
</evidence>
<keyword evidence="3" id="KW-1185">Reference proteome</keyword>
<dbReference type="InterPro" id="IPR000182">
    <property type="entry name" value="GNAT_dom"/>
</dbReference>